<dbReference type="AlphaFoldDB" id="A0A2H3CUR5"/>
<evidence type="ECO:0000313" key="3">
    <source>
        <dbReference type="Proteomes" id="UP000217790"/>
    </source>
</evidence>
<gene>
    <name evidence="2" type="ORF">ARMGADRAFT_1021279</name>
</gene>
<keyword evidence="3" id="KW-1185">Reference proteome</keyword>
<dbReference type="Proteomes" id="UP000217790">
    <property type="component" value="Unassembled WGS sequence"/>
</dbReference>
<dbReference type="EMBL" id="KZ293758">
    <property type="protein sequence ID" value="PBK79863.1"/>
    <property type="molecule type" value="Genomic_DNA"/>
</dbReference>
<proteinExistence type="predicted"/>
<reference evidence="3" key="1">
    <citation type="journal article" date="2017" name="Nat. Ecol. Evol.">
        <title>Genome expansion and lineage-specific genetic innovations in the forest pathogenic fungi Armillaria.</title>
        <authorList>
            <person name="Sipos G."/>
            <person name="Prasanna A.N."/>
            <person name="Walter M.C."/>
            <person name="O'Connor E."/>
            <person name="Balint B."/>
            <person name="Krizsan K."/>
            <person name="Kiss B."/>
            <person name="Hess J."/>
            <person name="Varga T."/>
            <person name="Slot J."/>
            <person name="Riley R."/>
            <person name="Boka B."/>
            <person name="Rigling D."/>
            <person name="Barry K."/>
            <person name="Lee J."/>
            <person name="Mihaltcheva S."/>
            <person name="LaButti K."/>
            <person name="Lipzen A."/>
            <person name="Waldron R."/>
            <person name="Moloney N.M."/>
            <person name="Sperisen C."/>
            <person name="Kredics L."/>
            <person name="Vagvoelgyi C."/>
            <person name="Patrignani A."/>
            <person name="Fitzpatrick D."/>
            <person name="Nagy I."/>
            <person name="Doyle S."/>
            <person name="Anderson J.B."/>
            <person name="Grigoriev I.V."/>
            <person name="Gueldener U."/>
            <person name="Muensterkoetter M."/>
            <person name="Nagy L.G."/>
        </authorList>
    </citation>
    <scope>NUCLEOTIDE SEQUENCE [LARGE SCALE GENOMIC DNA]</scope>
    <source>
        <strain evidence="3">Ar21-2</strain>
    </source>
</reference>
<sequence>MTPHTLSACCIPAGPKPVPPSYPSHSFHSTARLVLRLLQTWCNRSSVPHPSLPTSQPPMACPNQGAYAQTPCPLSDTR</sequence>
<feature type="region of interest" description="Disordered" evidence="1">
    <location>
        <begin position="48"/>
        <end position="78"/>
    </location>
</feature>
<accession>A0A2H3CUR5</accession>
<evidence type="ECO:0000256" key="1">
    <source>
        <dbReference type="SAM" id="MobiDB-lite"/>
    </source>
</evidence>
<evidence type="ECO:0000313" key="2">
    <source>
        <dbReference type="EMBL" id="PBK79863.1"/>
    </source>
</evidence>
<organism evidence="2 3">
    <name type="scientific">Armillaria gallica</name>
    <name type="common">Bulbous honey fungus</name>
    <name type="synonym">Armillaria bulbosa</name>
    <dbReference type="NCBI Taxonomy" id="47427"/>
    <lineage>
        <taxon>Eukaryota</taxon>
        <taxon>Fungi</taxon>
        <taxon>Dikarya</taxon>
        <taxon>Basidiomycota</taxon>
        <taxon>Agaricomycotina</taxon>
        <taxon>Agaricomycetes</taxon>
        <taxon>Agaricomycetidae</taxon>
        <taxon>Agaricales</taxon>
        <taxon>Marasmiineae</taxon>
        <taxon>Physalacriaceae</taxon>
        <taxon>Armillaria</taxon>
    </lineage>
</organism>
<protein>
    <submittedName>
        <fullName evidence="2">Uncharacterized protein</fullName>
    </submittedName>
</protein>
<name>A0A2H3CUR5_ARMGA</name>
<dbReference type="InParanoid" id="A0A2H3CUR5"/>